<proteinExistence type="predicted"/>
<evidence type="ECO:0000313" key="2">
    <source>
        <dbReference type="Proteomes" id="UP000435112"/>
    </source>
</evidence>
<gene>
    <name evidence="1" type="ORF">PR002_g29200</name>
</gene>
<name>A0A6A3H316_9STRA</name>
<sequence>MPLQILLCCQLSNAWSGQSIPPPSIKCCGMIIGQNKTTVKENLSHLSVKVR</sequence>
<dbReference type="AlphaFoldDB" id="A0A6A3H316"/>
<evidence type="ECO:0000313" key="1">
    <source>
        <dbReference type="EMBL" id="KAE8963720.1"/>
    </source>
</evidence>
<organism evidence="1 2">
    <name type="scientific">Phytophthora rubi</name>
    <dbReference type="NCBI Taxonomy" id="129364"/>
    <lineage>
        <taxon>Eukaryota</taxon>
        <taxon>Sar</taxon>
        <taxon>Stramenopiles</taxon>
        <taxon>Oomycota</taxon>
        <taxon>Peronosporomycetes</taxon>
        <taxon>Peronosporales</taxon>
        <taxon>Peronosporaceae</taxon>
        <taxon>Phytophthora</taxon>
    </lineage>
</organism>
<dbReference type="Proteomes" id="UP000435112">
    <property type="component" value="Unassembled WGS sequence"/>
</dbReference>
<protein>
    <submittedName>
        <fullName evidence="1">Uncharacterized protein</fullName>
    </submittedName>
</protein>
<reference evidence="1 2" key="1">
    <citation type="submission" date="2018-09" db="EMBL/GenBank/DDBJ databases">
        <title>Genomic investigation of the strawberry pathogen Phytophthora fragariae indicates pathogenicity is determined by transcriptional variation in three key races.</title>
        <authorList>
            <person name="Adams T.M."/>
            <person name="Armitage A.D."/>
            <person name="Sobczyk M.K."/>
            <person name="Bates H.J."/>
            <person name="Dunwell J.M."/>
            <person name="Nellist C.F."/>
            <person name="Harrison R.J."/>
        </authorList>
    </citation>
    <scope>NUCLEOTIDE SEQUENCE [LARGE SCALE GENOMIC DNA]</scope>
    <source>
        <strain evidence="1 2">SCRP324</strain>
    </source>
</reference>
<dbReference type="EMBL" id="QXFU01005607">
    <property type="protein sequence ID" value="KAE8963720.1"/>
    <property type="molecule type" value="Genomic_DNA"/>
</dbReference>
<accession>A0A6A3H316</accession>
<comment type="caution">
    <text evidence="1">The sequence shown here is derived from an EMBL/GenBank/DDBJ whole genome shotgun (WGS) entry which is preliminary data.</text>
</comment>